<feature type="region of interest" description="Disordered" evidence="1">
    <location>
        <begin position="179"/>
        <end position="209"/>
    </location>
</feature>
<reference evidence="2 3" key="2">
    <citation type="submission" date="2015-05" db="EMBL/GenBank/DDBJ databases">
        <authorList>
            <person name="Morales-Cruz A."/>
            <person name="Amrine K.C."/>
            <person name="Cantu D."/>
        </authorList>
    </citation>
    <scope>NUCLEOTIDE SEQUENCE [LARGE SCALE GENOMIC DNA]</scope>
    <source>
        <strain evidence="2">UCRPC4</strain>
    </source>
</reference>
<organism evidence="2 3">
    <name type="scientific">Phaeomoniella chlamydospora</name>
    <name type="common">Phaeoacremonium chlamydosporum</name>
    <dbReference type="NCBI Taxonomy" id="158046"/>
    <lineage>
        <taxon>Eukaryota</taxon>
        <taxon>Fungi</taxon>
        <taxon>Dikarya</taxon>
        <taxon>Ascomycota</taxon>
        <taxon>Pezizomycotina</taxon>
        <taxon>Eurotiomycetes</taxon>
        <taxon>Chaetothyriomycetidae</taxon>
        <taxon>Phaeomoniellales</taxon>
        <taxon>Phaeomoniellaceae</taxon>
        <taxon>Phaeomoniella</taxon>
    </lineage>
</organism>
<dbReference type="Proteomes" id="UP000053317">
    <property type="component" value="Unassembled WGS sequence"/>
</dbReference>
<dbReference type="EMBL" id="LCWF01000072">
    <property type="protein sequence ID" value="KKY22849.1"/>
    <property type="molecule type" value="Genomic_DNA"/>
</dbReference>
<protein>
    <submittedName>
        <fullName evidence="2">Putative ubiquitin-conjugating enzyme</fullName>
    </submittedName>
</protein>
<dbReference type="OrthoDB" id="5596422at2759"/>
<keyword evidence="3" id="KW-1185">Reference proteome</keyword>
<accession>A0A0G2EKK2</accession>
<sequence>MLSHSSESNSRRQEKGKIREALLISIGPYTPAPLRFQISFPVLSSEENLPPLVTFSSDIFHPLVVPLTTYTFSTALNYSPVRRWEQETVSASDEERLPPGGFSLRHGFSEWFGRQERRRVSGGSTQESDNGEYGGPKHPIPIKKLLEYIKSTFDDEKVLDSIPLESAGNPGAWHAWKTYRKEQSSSDPVDGSSAITDNPSKASVPKQPGEWNWEGVFEKRVRSGIDASLSDQVLFGAKGAGEGDVIQFSNIDQETLREIKTQTVS</sequence>
<reference evidence="2 3" key="1">
    <citation type="submission" date="2015-05" db="EMBL/GenBank/DDBJ databases">
        <title>Distinctive expansion of gene families associated with plant cell wall degradation and secondary metabolism in the genomes of grapevine trunk pathogens.</title>
        <authorList>
            <person name="Lawrence D.P."/>
            <person name="Travadon R."/>
            <person name="Rolshausen P.E."/>
            <person name="Baumgartner K."/>
        </authorList>
    </citation>
    <scope>NUCLEOTIDE SEQUENCE [LARGE SCALE GENOMIC DNA]</scope>
    <source>
        <strain evidence="2">UCRPC4</strain>
    </source>
</reference>
<dbReference type="AlphaFoldDB" id="A0A0G2EKK2"/>
<evidence type="ECO:0000313" key="3">
    <source>
        <dbReference type="Proteomes" id="UP000053317"/>
    </source>
</evidence>
<evidence type="ECO:0000313" key="2">
    <source>
        <dbReference type="EMBL" id="KKY22849.1"/>
    </source>
</evidence>
<comment type="caution">
    <text evidence="2">The sequence shown here is derived from an EMBL/GenBank/DDBJ whole genome shotgun (WGS) entry which is preliminary data.</text>
</comment>
<feature type="region of interest" description="Disordered" evidence="1">
    <location>
        <begin position="115"/>
        <end position="137"/>
    </location>
</feature>
<proteinExistence type="predicted"/>
<evidence type="ECO:0000256" key="1">
    <source>
        <dbReference type="SAM" id="MobiDB-lite"/>
    </source>
</evidence>
<name>A0A0G2EKK2_PHACM</name>
<gene>
    <name evidence="2" type="ORF">UCRPC4_g03049</name>
</gene>